<feature type="region of interest" description="Disordered" evidence="7">
    <location>
        <begin position="458"/>
        <end position="536"/>
    </location>
</feature>
<feature type="compositionally biased region" description="Gly residues" evidence="7">
    <location>
        <begin position="187"/>
        <end position="199"/>
    </location>
</feature>
<evidence type="ECO:0000256" key="1">
    <source>
        <dbReference type="ARBA" id="ARBA00004123"/>
    </source>
</evidence>
<feature type="compositionally biased region" description="Gly residues" evidence="7">
    <location>
        <begin position="15"/>
        <end position="27"/>
    </location>
</feature>
<evidence type="ECO:0000256" key="5">
    <source>
        <dbReference type="ARBA" id="ARBA00023163"/>
    </source>
</evidence>
<dbReference type="EMBL" id="JALJOR010000001">
    <property type="protein sequence ID" value="KAK9829801.1"/>
    <property type="molecule type" value="Genomic_DNA"/>
</dbReference>
<feature type="compositionally biased region" description="Basic and acidic residues" evidence="7">
    <location>
        <begin position="387"/>
        <end position="396"/>
    </location>
</feature>
<dbReference type="GO" id="GO:0005634">
    <property type="term" value="C:nucleus"/>
    <property type="evidence" value="ECO:0007669"/>
    <property type="project" value="UniProtKB-SubCell"/>
</dbReference>
<feature type="compositionally biased region" description="Basic and acidic residues" evidence="7">
    <location>
        <begin position="108"/>
        <end position="124"/>
    </location>
</feature>
<dbReference type="Proteomes" id="UP001489004">
    <property type="component" value="Unassembled WGS sequence"/>
</dbReference>
<organism evidence="9 10">
    <name type="scientific">[Myrmecia] bisecta</name>
    <dbReference type="NCBI Taxonomy" id="41462"/>
    <lineage>
        <taxon>Eukaryota</taxon>
        <taxon>Viridiplantae</taxon>
        <taxon>Chlorophyta</taxon>
        <taxon>core chlorophytes</taxon>
        <taxon>Trebouxiophyceae</taxon>
        <taxon>Trebouxiales</taxon>
        <taxon>Trebouxiaceae</taxon>
        <taxon>Myrmecia</taxon>
    </lineage>
</organism>
<dbReference type="InterPro" id="IPR044810">
    <property type="entry name" value="WRKY_plant"/>
</dbReference>
<feature type="region of interest" description="Disordered" evidence="7">
    <location>
        <begin position="663"/>
        <end position="686"/>
    </location>
</feature>
<feature type="compositionally biased region" description="Low complexity" evidence="7">
    <location>
        <begin position="496"/>
        <end position="509"/>
    </location>
</feature>
<keyword evidence="6" id="KW-0539">Nucleus</keyword>
<reference evidence="9 10" key="1">
    <citation type="journal article" date="2024" name="Nat. Commun.">
        <title>Phylogenomics reveals the evolutionary origins of lichenization in chlorophyte algae.</title>
        <authorList>
            <person name="Puginier C."/>
            <person name="Libourel C."/>
            <person name="Otte J."/>
            <person name="Skaloud P."/>
            <person name="Haon M."/>
            <person name="Grisel S."/>
            <person name="Petersen M."/>
            <person name="Berrin J.G."/>
            <person name="Delaux P.M."/>
            <person name="Dal Grande F."/>
            <person name="Keller J."/>
        </authorList>
    </citation>
    <scope>NUCLEOTIDE SEQUENCE [LARGE SCALE GENOMIC DNA]</scope>
    <source>
        <strain evidence="9 10">SAG 2043</strain>
    </source>
</reference>
<feature type="compositionally biased region" description="Polar residues" evidence="7">
    <location>
        <begin position="522"/>
        <end position="536"/>
    </location>
</feature>
<feature type="compositionally biased region" description="Low complexity" evidence="7">
    <location>
        <begin position="294"/>
        <end position="310"/>
    </location>
</feature>
<feature type="domain" description="WRKY" evidence="8">
    <location>
        <begin position="400"/>
        <end position="465"/>
    </location>
</feature>
<accession>A0AAW1R7J0</accession>
<keyword evidence="5" id="KW-0804">Transcription</keyword>
<dbReference type="AlphaFoldDB" id="A0AAW1R7J0"/>
<dbReference type="PANTHER" id="PTHR31221">
    <property type="entry name" value="WRKY TRANSCRIPTION FACTOR PROTEIN 1-RELATED"/>
    <property type="match status" value="1"/>
</dbReference>
<evidence type="ECO:0000256" key="2">
    <source>
        <dbReference type="ARBA" id="ARBA00022737"/>
    </source>
</evidence>
<feature type="compositionally biased region" description="Acidic residues" evidence="7">
    <location>
        <begin position="510"/>
        <end position="520"/>
    </location>
</feature>
<evidence type="ECO:0000313" key="10">
    <source>
        <dbReference type="Proteomes" id="UP001489004"/>
    </source>
</evidence>
<feature type="region of interest" description="Disordered" evidence="7">
    <location>
        <begin position="1"/>
        <end position="124"/>
    </location>
</feature>
<evidence type="ECO:0000256" key="6">
    <source>
        <dbReference type="ARBA" id="ARBA00023242"/>
    </source>
</evidence>
<evidence type="ECO:0000256" key="4">
    <source>
        <dbReference type="ARBA" id="ARBA00023125"/>
    </source>
</evidence>
<dbReference type="SUPFAM" id="SSF118290">
    <property type="entry name" value="WRKY DNA-binding domain"/>
    <property type="match status" value="2"/>
</dbReference>
<feature type="compositionally biased region" description="Acidic residues" evidence="7">
    <location>
        <begin position="270"/>
        <end position="288"/>
    </location>
</feature>
<evidence type="ECO:0000313" key="9">
    <source>
        <dbReference type="EMBL" id="KAK9829801.1"/>
    </source>
</evidence>
<dbReference type="SMART" id="SM00774">
    <property type="entry name" value="WRKY"/>
    <property type="match status" value="2"/>
</dbReference>
<feature type="region of interest" description="Disordered" evidence="7">
    <location>
        <begin position="246"/>
        <end position="329"/>
    </location>
</feature>
<dbReference type="FunFam" id="2.20.25.80:FF:000006">
    <property type="entry name" value="WRKY transcription factor"/>
    <property type="match status" value="1"/>
</dbReference>
<evidence type="ECO:0000256" key="3">
    <source>
        <dbReference type="ARBA" id="ARBA00023015"/>
    </source>
</evidence>
<comment type="caution">
    <text evidence="9">The sequence shown here is derived from an EMBL/GenBank/DDBJ whole genome shotgun (WGS) entry which is preliminary data.</text>
</comment>
<dbReference type="InterPro" id="IPR036576">
    <property type="entry name" value="WRKY_dom_sf"/>
</dbReference>
<keyword evidence="2" id="KW-0677">Repeat</keyword>
<feature type="compositionally biased region" description="Basic and acidic residues" evidence="7">
    <location>
        <begin position="311"/>
        <end position="329"/>
    </location>
</feature>
<dbReference type="Pfam" id="PF03106">
    <property type="entry name" value="WRKY"/>
    <property type="match status" value="2"/>
</dbReference>
<proteinExistence type="predicted"/>
<dbReference type="InterPro" id="IPR003657">
    <property type="entry name" value="WRKY_dom"/>
</dbReference>
<evidence type="ECO:0000259" key="8">
    <source>
        <dbReference type="PROSITE" id="PS50811"/>
    </source>
</evidence>
<keyword evidence="4" id="KW-0238">DNA-binding</keyword>
<name>A0AAW1R7J0_9CHLO</name>
<gene>
    <name evidence="9" type="ORF">WJX72_007983</name>
</gene>
<dbReference type="GO" id="GO:0003700">
    <property type="term" value="F:DNA-binding transcription factor activity"/>
    <property type="evidence" value="ECO:0007669"/>
    <property type="project" value="InterPro"/>
</dbReference>
<protein>
    <recommendedName>
        <fullName evidence="8">WRKY domain-containing protein</fullName>
    </recommendedName>
</protein>
<sequence>MSSANTLAAPPAGQYGAGGPEGNGAPAGSGRPNLLSLPPAGHLTVQATGRGSGSLGMDSPVLLPYLSAEPSPTTGLPLPNVPPPLFRAPTQEANSSVPQQAWAAVRPVEPKARRESSANDDGYHWRKYGEKQVKGSPYPRSYYKCSHQGCPVKKIVERDPENGLASNSVCKGTHSHPKPGGSRSSGNVGGRVGVRGGRGPPRAGRGTQTPASYLKSLQAAAAANASAPSVKLELERTSSFTFDVNGLGRSTLLPVPKDLQTKGYSPRSEDSDELYESYDDEEEAELPEGELKAEAPSVARAAAEAAQAASDAERLRKQDREEARRRAQLEQEAYASLTTMIENKDVADAAEPVAKRRKPNSAGLGSRGNMSERAGGEDEEGGGEVEMVQRDDKMVVETETSQDNIDDGYRWRKYGQKIVKGNAHPRSYYKCTATSCSVRKHVERSGADPRNLITTYEGVHNHEQPPASTLTGGRGFGRRNSNAGTPDIPKGIISTRRQAAQEAGRQANEADQDGTTDEADPAQQTVSTAQPASSLGRTLSLADGLEDEALQRRGSASVGQQQQIYPQHVQVGLLPAGRPLLISPLVSPAKALGQWPEQGLDARAAEATAAPLQSIPLPNIATSVPLPNPMGAPMQDGGAHRAAMLAGRRPAMLQMDTAENGLKQGTDGITPGTGATGWDPSRLLSTPISKANTPIKVATLPQ</sequence>
<dbReference type="PANTHER" id="PTHR31221:SF193">
    <property type="entry name" value="WRKY TRANSCRIPTION FACTOR PROTEIN 1-RELATED"/>
    <property type="match status" value="1"/>
</dbReference>
<comment type="subcellular location">
    <subcellularLocation>
        <location evidence="1">Nucleus</location>
    </subcellularLocation>
</comment>
<evidence type="ECO:0000256" key="7">
    <source>
        <dbReference type="SAM" id="MobiDB-lite"/>
    </source>
</evidence>
<dbReference type="GO" id="GO:0043565">
    <property type="term" value="F:sequence-specific DNA binding"/>
    <property type="evidence" value="ECO:0007669"/>
    <property type="project" value="InterPro"/>
</dbReference>
<dbReference type="PROSITE" id="PS50811">
    <property type="entry name" value="WRKY"/>
    <property type="match status" value="2"/>
</dbReference>
<feature type="domain" description="WRKY" evidence="8">
    <location>
        <begin position="114"/>
        <end position="179"/>
    </location>
</feature>
<keyword evidence="3" id="KW-0805">Transcription regulation</keyword>
<keyword evidence="10" id="KW-1185">Reference proteome</keyword>
<feature type="region of interest" description="Disordered" evidence="7">
    <location>
        <begin position="163"/>
        <end position="209"/>
    </location>
</feature>
<feature type="region of interest" description="Disordered" evidence="7">
    <location>
        <begin position="348"/>
        <end position="402"/>
    </location>
</feature>
<dbReference type="Gene3D" id="2.20.25.80">
    <property type="entry name" value="WRKY domain"/>
    <property type="match status" value="2"/>
</dbReference>